<protein>
    <recommendedName>
        <fullName evidence="1">DUF6602 domain-containing protein</fullName>
    </recommendedName>
</protein>
<evidence type="ECO:0000313" key="2">
    <source>
        <dbReference type="EMBL" id="KYF76745.1"/>
    </source>
</evidence>
<name>A0A150R936_SORCE</name>
<gene>
    <name evidence="2" type="ORF">BE17_44755</name>
</gene>
<dbReference type="AlphaFoldDB" id="A0A150R936"/>
<proteinExistence type="predicted"/>
<evidence type="ECO:0000259" key="1">
    <source>
        <dbReference type="Pfam" id="PF20247"/>
    </source>
</evidence>
<dbReference type="EMBL" id="JEMB01002981">
    <property type="protein sequence ID" value="KYF76745.1"/>
    <property type="molecule type" value="Genomic_DNA"/>
</dbReference>
<comment type="caution">
    <text evidence="2">The sequence shown here is derived from an EMBL/GenBank/DDBJ whole genome shotgun (WGS) entry which is preliminary data.</text>
</comment>
<reference evidence="2 3" key="1">
    <citation type="submission" date="2014-02" db="EMBL/GenBank/DDBJ databases">
        <title>The small core and large imbalanced accessory genome model reveals a collaborative survival strategy of Sorangium cellulosum strains in nature.</title>
        <authorList>
            <person name="Han K."/>
            <person name="Peng R."/>
            <person name="Blom J."/>
            <person name="Li Y.-Z."/>
        </authorList>
    </citation>
    <scope>NUCLEOTIDE SEQUENCE [LARGE SCALE GENOMIC DNA]</scope>
    <source>
        <strain evidence="2 3">So0011-07</strain>
    </source>
</reference>
<accession>A0A150R936</accession>
<evidence type="ECO:0000313" key="3">
    <source>
        <dbReference type="Proteomes" id="UP000075635"/>
    </source>
</evidence>
<sequence length="317" mass="34516">MSDAGQSFRRGAVAGLLDRGAVAGNNGVPEDFAGRLAYECERIRAKAGAKAKKNFKRGHDFEAMLCRVLRDFLPARVGICRGRVVDRNGDAADADIIVYDALRFRTLRGAPHAPDSEEEVQADAVLAIIEAKYTLHAQAKVRRSNRGQSLAKACSQIADVKGLVRAEVPLDVIASRFGLREGSFERRPGFPVIRNPLYGAIWALNLETGELQKSDRAQAVSLRLQELEDELVRSGLPRERLPDAVAAGDLLAVQAVVAPGGRRQVRPFIAPDTERRIFSGVSGLVMAAMQLRGAIEDIVLGEEPWMDWLDAQLAAAE</sequence>
<organism evidence="2 3">
    <name type="scientific">Sorangium cellulosum</name>
    <name type="common">Polyangium cellulosum</name>
    <dbReference type="NCBI Taxonomy" id="56"/>
    <lineage>
        <taxon>Bacteria</taxon>
        <taxon>Pseudomonadati</taxon>
        <taxon>Myxococcota</taxon>
        <taxon>Polyangia</taxon>
        <taxon>Polyangiales</taxon>
        <taxon>Polyangiaceae</taxon>
        <taxon>Sorangium</taxon>
    </lineage>
</organism>
<dbReference type="Proteomes" id="UP000075635">
    <property type="component" value="Unassembled WGS sequence"/>
</dbReference>
<dbReference type="InterPro" id="IPR046537">
    <property type="entry name" value="DUF6602"/>
</dbReference>
<feature type="domain" description="DUF6602" evidence="1">
    <location>
        <begin position="49"/>
        <end position="163"/>
    </location>
</feature>
<dbReference type="Pfam" id="PF20247">
    <property type="entry name" value="DUF6602"/>
    <property type="match status" value="1"/>
</dbReference>